<keyword evidence="1" id="KW-0732">Signal</keyword>
<organism evidence="2 3">
    <name type="scientific">Gossypium raimondii</name>
    <name type="common">Peruvian cotton</name>
    <name type="synonym">Gossypium klotzschianum subsp. raimondii</name>
    <dbReference type="NCBI Taxonomy" id="29730"/>
    <lineage>
        <taxon>Eukaryota</taxon>
        <taxon>Viridiplantae</taxon>
        <taxon>Streptophyta</taxon>
        <taxon>Embryophyta</taxon>
        <taxon>Tracheophyta</taxon>
        <taxon>Spermatophyta</taxon>
        <taxon>Magnoliopsida</taxon>
        <taxon>eudicotyledons</taxon>
        <taxon>Gunneridae</taxon>
        <taxon>Pentapetalae</taxon>
        <taxon>rosids</taxon>
        <taxon>malvids</taxon>
        <taxon>Malvales</taxon>
        <taxon>Malvaceae</taxon>
        <taxon>Malvoideae</taxon>
        <taxon>Gossypium</taxon>
    </lineage>
</organism>
<accession>A0A0D2M896</accession>
<evidence type="ECO:0000256" key="1">
    <source>
        <dbReference type="SAM" id="SignalP"/>
    </source>
</evidence>
<feature type="non-terminal residue" evidence="2">
    <location>
        <position position="1"/>
    </location>
</feature>
<feature type="signal peptide" evidence="1">
    <location>
        <begin position="1"/>
        <end position="20"/>
    </location>
</feature>
<dbReference type="Proteomes" id="UP000032304">
    <property type="component" value="Chromosome 2"/>
</dbReference>
<proteinExistence type="predicted"/>
<dbReference type="Gramene" id="KJB13542">
    <property type="protein sequence ID" value="KJB13542"/>
    <property type="gene ID" value="B456_002G0803002"/>
</dbReference>
<gene>
    <name evidence="2" type="ORF">B456_002G0803002</name>
</gene>
<dbReference type="EMBL" id="CM001741">
    <property type="protein sequence ID" value="KJB13542.1"/>
    <property type="molecule type" value="Genomic_DNA"/>
</dbReference>
<evidence type="ECO:0000313" key="3">
    <source>
        <dbReference type="Proteomes" id="UP000032304"/>
    </source>
</evidence>
<name>A0A0D2M896_GOSRA</name>
<protein>
    <submittedName>
        <fullName evidence="2">Uncharacterized protein</fullName>
    </submittedName>
</protein>
<sequence length="36" mass="3945">NLRFAACVFNLLCALLCCDSVSQICVVHLGMFVPIM</sequence>
<feature type="chain" id="PRO_5002258573" evidence="1">
    <location>
        <begin position="21"/>
        <end position="36"/>
    </location>
</feature>
<reference evidence="2 3" key="1">
    <citation type="journal article" date="2012" name="Nature">
        <title>Repeated polyploidization of Gossypium genomes and the evolution of spinnable cotton fibres.</title>
        <authorList>
            <person name="Paterson A.H."/>
            <person name="Wendel J.F."/>
            <person name="Gundlach H."/>
            <person name="Guo H."/>
            <person name="Jenkins J."/>
            <person name="Jin D."/>
            <person name="Llewellyn D."/>
            <person name="Showmaker K.C."/>
            <person name="Shu S."/>
            <person name="Udall J."/>
            <person name="Yoo M.J."/>
            <person name="Byers R."/>
            <person name="Chen W."/>
            <person name="Doron-Faigenboim A."/>
            <person name="Duke M.V."/>
            <person name="Gong L."/>
            <person name="Grimwood J."/>
            <person name="Grover C."/>
            <person name="Grupp K."/>
            <person name="Hu G."/>
            <person name="Lee T.H."/>
            <person name="Li J."/>
            <person name="Lin L."/>
            <person name="Liu T."/>
            <person name="Marler B.S."/>
            <person name="Page J.T."/>
            <person name="Roberts A.W."/>
            <person name="Romanel E."/>
            <person name="Sanders W.S."/>
            <person name="Szadkowski E."/>
            <person name="Tan X."/>
            <person name="Tang H."/>
            <person name="Xu C."/>
            <person name="Wang J."/>
            <person name="Wang Z."/>
            <person name="Zhang D."/>
            <person name="Zhang L."/>
            <person name="Ashrafi H."/>
            <person name="Bedon F."/>
            <person name="Bowers J.E."/>
            <person name="Brubaker C.L."/>
            <person name="Chee P.W."/>
            <person name="Das S."/>
            <person name="Gingle A.R."/>
            <person name="Haigler C.H."/>
            <person name="Harker D."/>
            <person name="Hoffmann L.V."/>
            <person name="Hovav R."/>
            <person name="Jones D.C."/>
            <person name="Lemke C."/>
            <person name="Mansoor S."/>
            <person name="ur Rahman M."/>
            <person name="Rainville L.N."/>
            <person name="Rambani A."/>
            <person name="Reddy U.K."/>
            <person name="Rong J.K."/>
            <person name="Saranga Y."/>
            <person name="Scheffler B.E."/>
            <person name="Scheffler J.A."/>
            <person name="Stelly D.M."/>
            <person name="Triplett B.A."/>
            <person name="Van Deynze A."/>
            <person name="Vaslin M.F."/>
            <person name="Waghmare V.N."/>
            <person name="Walford S.A."/>
            <person name="Wright R.J."/>
            <person name="Zaki E.A."/>
            <person name="Zhang T."/>
            <person name="Dennis E.S."/>
            <person name="Mayer K.F."/>
            <person name="Peterson D.G."/>
            <person name="Rokhsar D.S."/>
            <person name="Wang X."/>
            <person name="Schmutz J."/>
        </authorList>
    </citation>
    <scope>NUCLEOTIDE SEQUENCE [LARGE SCALE GENOMIC DNA]</scope>
</reference>
<dbReference type="AlphaFoldDB" id="A0A0D2M896"/>
<keyword evidence="3" id="KW-1185">Reference proteome</keyword>
<evidence type="ECO:0000313" key="2">
    <source>
        <dbReference type="EMBL" id="KJB13542.1"/>
    </source>
</evidence>